<proteinExistence type="predicted"/>
<dbReference type="EC" id="3.2.1.-" evidence="3"/>
<feature type="region of interest" description="Disordered" evidence="1">
    <location>
        <begin position="366"/>
        <end position="386"/>
    </location>
</feature>
<dbReference type="RefSeq" id="WP_379727408.1">
    <property type="nucleotide sequence ID" value="NZ_JBHSMS010000087.1"/>
</dbReference>
<dbReference type="CDD" id="cd15482">
    <property type="entry name" value="Sialidase_non-viral"/>
    <property type="match status" value="1"/>
</dbReference>
<dbReference type="Gene3D" id="2.120.10.10">
    <property type="match status" value="1"/>
</dbReference>
<keyword evidence="3" id="KW-0378">Hydrolase</keyword>
<dbReference type="GO" id="GO:0016798">
    <property type="term" value="F:hydrolase activity, acting on glycosyl bonds"/>
    <property type="evidence" value="ECO:0007669"/>
    <property type="project" value="UniProtKB-KW"/>
</dbReference>
<protein>
    <submittedName>
        <fullName evidence="3">Sialidase family protein</fullName>
        <ecNumber evidence="3">3.2.1.-</ecNumber>
    </submittedName>
</protein>
<name>A0ABW0PN25_9BURK</name>
<evidence type="ECO:0000313" key="3">
    <source>
        <dbReference type="EMBL" id="MFC5514051.1"/>
    </source>
</evidence>
<feature type="signal peptide" evidence="2">
    <location>
        <begin position="1"/>
        <end position="20"/>
    </location>
</feature>
<dbReference type="InterPro" id="IPR036278">
    <property type="entry name" value="Sialidase_sf"/>
</dbReference>
<dbReference type="SUPFAM" id="SSF50939">
    <property type="entry name" value="Sialidases"/>
    <property type="match status" value="1"/>
</dbReference>
<comment type="caution">
    <text evidence="3">The sequence shown here is derived from an EMBL/GenBank/DDBJ whole genome shotgun (WGS) entry which is preliminary data.</text>
</comment>
<evidence type="ECO:0000313" key="4">
    <source>
        <dbReference type="Proteomes" id="UP001596031"/>
    </source>
</evidence>
<evidence type="ECO:0000256" key="2">
    <source>
        <dbReference type="SAM" id="SignalP"/>
    </source>
</evidence>
<gene>
    <name evidence="3" type="ORF">ACFPOU_23385</name>
</gene>
<dbReference type="EMBL" id="JBHSMS010000087">
    <property type="protein sequence ID" value="MFC5514051.1"/>
    <property type="molecule type" value="Genomic_DNA"/>
</dbReference>
<feature type="chain" id="PRO_5046478392" evidence="2">
    <location>
        <begin position="21"/>
        <end position="424"/>
    </location>
</feature>
<dbReference type="Proteomes" id="UP001596031">
    <property type="component" value="Unassembled WGS sequence"/>
</dbReference>
<keyword evidence="4" id="KW-1185">Reference proteome</keyword>
<reference evidence="4" key="1">
    <citation type="journal article" date="2019" name="Int. J. Syst. Evol. Microbiol.">
        <title>The Global Catalogue of Microorganisms (GCM) 10K type strain sequencing project: providing services to taxonomists for standard genome sequencing and annotation.</title>
        <authorList>
            <consortium name="The Broad Institute Genomics Platform"/>
            <consortium name="The Broad Institute Genome Sequencing Center for Infectious Disease"/>
            <person name="Wu L."/>
            <person name="Ma J."/>
        </authorList>
    </citation>
    <scope>NUCLEOTIDE SEQUENCE [LARGE SCALE GENOMIC DNA]</scope>
    <source>
        <strain evidence="4">CCUG 38813</strain>
    </source>
</reference>
<evidence type="ECO:0000256" key="1">
    <source>
        <dbReference type="SAM" id="MobiDB-lite"/>
    </source>
</evidence>
<accession>A0ABW0PN25</accession>
<organism evidence="3 4">
    <name type="scientific">Massilia jejuensis</name>
    <dbReference type="NCBI Taxonomy" id="648894"/>
    <lineage>
        <taxon>Bacteria</taxon>
        <taxon>Pseudomonadati</taxon>
        <taxon>Pseudomonadota</taxon>
        <taxon>Betaproteobacteria</taxon>
        <taxon>Burkholderiales</taxon>
        <taxon>Oxalobacteraceae</taxon>
        <taxon>Telluria group</taxon>
        <taxon>Massilia</taxon>
    </lineage>
</organism>
<keyword evidence="3" id="KW-0326">Glycosidase</keyword>
<sequence length="424" mass="43872">MQRARRFAFFLAAAVLPAAGAPSAAAPAWEEPVEIAIGRGARGPWRQNDSYYDYVDDASVAFARDGSLAVAWVDQKSRDVWLRGVAKDGRPGAPVNVSRSPATFSWLPRIAADPGRPGRLCLLWQEIVFSGGSHGGDILFACSDEHGKDFSTPLNLSRSTGGDGKGRLARDAWSNGSLDLAIGADGAVFAAWTEYHGALWMARSFDRGASFSAPRRIAGDQARPARAPALALGPNGAVHLAWSVGEDPRAAIRVARSRDRGASFGPPLQVGGGAGAADAPRLAADGAGSLHLVYAQGGAVRYARAAPGAPFRPARTLSNGPARAAAAYPTLAGDGRGVLVAAWENMGNGGRPRSLGIAVSRDGGRSFSAPATVPGSEAPAGGANGSQQGLLGSKLAVAFDGRIALVNSSLVPGRRSRVWLMRAR</sequence>
<keyword evidence="2" id="KW-0732">Signal</keyword>